<sequence>MQVNELSAEITLCSLDGVQSCDFATSSALALPENMYILATAGADSLVKMWSIHYDKELGSAAVRAVLTLELQGGGAASLRWSGALLAAASADRVLRVWRVAARGAAASLLGALACGGGAPAVALLEDPAGPLLLGGSLGGQLAAWRVPPERGDHEPHDDGTPPCYWQREGVRRWLRECITNVPGSELPPDKETFLNERADEANMTGSKLLSTSIDTLLELFGYEVEQCDDGAAGEAAEGAEQARMRDELRWLRAPPPSYDHERAAPHALRCPLSHRVMREPVSAADGYTYERANILDWFLAAGTM</sequence>
<evidence type="ECO:0000313" key="2">
    <source>
        <dbReference type="Proteomes" id="UP001231649"/>
    </source>
</evidence>
<evidence type="ECO:0000313" key="1">
    <source>
        <dbReference type="EMBL" id="KAJ8718243.1"/>
    </source>
</evidence>
<proteinExistence type="predicted"/>
<protein>
    <submittedName>
        <fullName evidence="1">Uncharacterized protein</fullName>
    </submittedName>
</protein>
<gene>
    <name evidence="1" type="ORF">PYW08_002480</name>
</gene>
<keyword evidence="2" id="KW-1185">Reference proteome</keyword>
<comment type="caution">
    <text evidence="1">The sequence shown here is derived from an EMBL/GenBank/DDBJ whole genome shotgun (WGS) entry which is preliminary data.</text>
</comment>
<organism evidence="1 2">
    <name type="scientific">Mythimna loreyi</name>
    <dbReference type="NCBI Taxonomy" id="667449"/>
    <lineage>
        <taxon>Eukaryota</taxon>
        <taxon>Metazoa</taxon>
        <taxon>Ecdysozoa</taxon>
        <taxon>Arthropoda</taxon>
        <taxon>Hexapoda</taxon>
        <taxon>Insecta</taxon>
        <taxon>Pterygota</taxon>
        <taxon>Neoptera</taxon>
        <taxon>Endopterygota</taxon>
        <taxon>Lepidoptera</taxon>
        <taxon>Glossata</taxon>
        <taxon>Ditrysia</taxon>
        <taxon>Noctuoidea</taxon>
        <taxon>Noctuidae</taxon>
        <taxon>Noctuinae</taxon>
        <taxon>Hadenini</taxon>
        <taxon>Mythimna</taxon>
    </lineage>
</organism>
<reference evidence="1" key="1">
    <citation type="submission" date="2023-03" db="EMBL/GenBank/DDBJ databases">
        <title>Chromosome-level genomes of two armyworms, Mythimna separata and Mythimna loreyi, provide insights into the biosynthesis and reception of sex pheromones.</title>
        <authorList>
            <person name="Zhao H."/>
        </authorList>
    </citation>
    <scope>NUCLEOTIDE SEQUENCE</scope>
    <source>
        <strain evidence="1">BeijingLab</strain>
    </source>
</reference>
<dbReference type="EMBL" id="CM056789">
    <property type="protein sequence ID" value="KAJ8718243.1"/>
    <property type="molecule type" value="Genomic_DNA"/>
</dbReference>
<name>A0ACC2QHX7_9NEOP</name>
<accession>A0ACC2QHX7</accession>
<dbReference type="Proteomes" id="UP001231649">
    <property type="component" value="Chromosome 13"/>
</dbReference>